<evidence type="ECO:0000313" key="4">
    <source>
        <dbReference type="Proteomes" id="UP001140272"/>
    </source>
</evidence>
<dbReference type="EMBL" id="CP092427">
    <property type="protein sequence ID" value="ULP35814.1"/>
    <property type="molecule type" value="Genomic_DNA"/>
</dbReference>
<dbReference type="GO" id="GO:0016491">
    <property type="term" value="F:oxidoreductase activity"/>
    <property type="evidence" value="ECO:0007669"/>
    <property type="project" value="InterPro"/>
</dbReference>
<reference evidence="2" key="3">
    <citation type="submission" date="2022-08" db="EMBL/GenBank/DDBJ databases">
        <title>Whole genome sequencing of non-tuberculosis mycobacteria type-strains.</title>
        <authorList>
            <person name="Igarashi Y."/>
            <person name="Osugi A."/>
            <person name="Mitarai S."/>
        </authorList>
    </citation>
    <scope>NUCLEOTIDE SEQUENCE</scope>
    <source>
        <strain evidence="2">JCM 16372</strain>
    </source>
</reference>
<name>A0A9X3BRU9_9MYCO</name>
<dbReference type="Proteomes" id="UP001140272">
    <property type="component" value="Unassembled WGS sequence"/>
</dbReference>
<organism evidence="1 4">
    <name type="scientific">Mycolicibacterium rufum</name>
    <dbReference type="NCBI Taxonomy" id="318424"/>
    <lineage>
        <taxon>Bacteria</taxon>
        <taxon>Bacillati</taxon>
        <taxon>Actinomycetota</taxon>
        <taxon>Actinomycetes</taxon>
        <taxon>Mycobacteriales</taxon>
        <taxon>Mycobacteriaceae</taxon>
        <taxon>Mycolicibacterium</taxon>
    </lineage>
</organism>
<protein>
    <submittedName>
        <fullName evidence="1">Nitroreductase family deazaflavin-dependent oxidoreductase</fullName>
    </submittedName>
</protein>
<reference evidence="1" key="1">
    <citation type="submission" date="2020-07" db="EMBL/GenBank/DDBJ databases">
        <authorList>
            <person name="Pettersson B.M.F."/>
            <person name="Behra P.R.K."/>
            <person name="Ramesh M."/>
            <person name="Das S."/>
            <person name="Dasgupta S."/>
            <person name="Kirsebom L.A."/>
        </authorList>
    </citation>
    <scope>NUCLEOTIDE SEQUENCE</scope>
    <source>
        <strain evidence="1">DSM 45406</strain>
    </source>
</reference>
<evidence type="ECO:0000313" key="2">
    <source>
        <dbReference type="EMBL" id="ULP35814.1"/>
    </source>
</evidence>
<reference evidence="1" key="2">
    <citation type="journal article" date="2022" name="BMC Genomics">
        <title>Comparative genome analysis of mycobacteria focusing on tRNA and non-coding RNA.</title>
        <authorList>
            <person name="Behra P.R.K."/>
            <person name="Pettersson B.M.F."/>
            <person name="Ramesh M."/>
            <person name="Das S."/>
            <person name="Dasgupta S."/>
            <person name="Kirsebom L.A."/>
        </authorList>
    </citation>
    <scope>NUCLEOTIDE SEQUENCE</scope>
    <source>
        <strain evidence="1">DSM 45406</strain>
    </source>
</reference>
<dbReference type="InterPro" id="IPR012349">
    <property type="entry name" value="Split_barrel_FMN-bd"/>
</dbReference>
<proteinExistence type="predicted"/>
<dbReference type="AlphaFoldDB" id="A0A9X3BRU9"/>
<accession>A0A9X3BRU9</accession>
<keyword evidence="3" id="KW-1185">Reference proteome</keyword>
<dbReference type="InterPro" id="IPR004378">
    <property type="entry name" value="F420H2_quin_Rdtase"/>
</dbReference>
<dbReference type="Gene3D" id="2.30.110.10">
    <property type="entry name" value="Electron Transport, Fmn-binding Protein, Chain A"/>
    <property type="match status" value="1"/>
</dbReference>
<evidence type="ECO:0000313" key="1">
    <source>
        <dbReference type="EMBL" id="MCV7072655.1"/>
    </source>
</evidence>
<dbReference type="Proteomes" id="UP001055159">
    <property type="component" value="Chromosome"/>
</dbReference>
<evidence type="ECO:0000313" key="3">
    <source>
        <dbReference type="Proteomes" id="UP001055159"/>
    </source>
</evidence>
<gene>
    <name evidence="1" type="ORF">H7H73_22120</name>
    <name evidence="2" type="ORF">MJO55_21560</name>
</gene>
<dbReference type="RefSeq" id="WP_043411937.1">
    <property type="nucleotide sequence ID" value="NZ_CP092427.2"/>
</dbReference>
<dbReference type="EMBL" id="JACKRN010000737">
    <property type="protein sequence ID" value="MCV7072655.1"/>
    <property type="molecule type" value="Genomic_DNA"/>
</dbReference>
<sequence length="140" mass="15861">MRVPRQVANFNRRVTNPVARSLTPWLPGLGTLEHVGRRSGRRYRTPLLVFETRDGFAVLIGYGLETDWLKNVLAGGPAVLHKRGTAIRLSNPQVVSKEAAEHLVMPKSRPFYRLFPYNEAALILSRAESRRVDCRRPSNT</sequence>
<dbReference type="NCBIfam" id="TIGR00026">
    <property type="entry name" value="hi_GC_TIGR00026"/>
    <property type="match status" value="1"/>
</dbReference>